<protein>
    <submittedName>
        <fullName evidence="1">Immunity protein 7 of polymorphic toxin system</fullName>
    </submittedName>
</protein>
<dbReference type="InterPro" id="IPR028965">
    <property type="entry name" value="Imm7"/>
</dbReference>
<accession>A0A2S6IH64</accession>
<organism evidence="1 2">
    <name type="scientific">Kineococcus xinjiangensis</name>
    <dbReference type="NCBI Taxonomy" id="512762"/>
    <lineage>
        <taxon>Bacteria</taxon>
        <taxon>Bacillati</taxon>
        <taxon>Actinomycetota</taxon>
        <taxon>Actinomycetes</taxon>
        <taxon>Kineosporiales</taxon>
        <taxon>Kineosporiaceae</taxon>
        <taxon>Kineococcus</taxon>
    </lineage>
</organism>
<dbReference type="OrthoDB" id="4557988at2"/>
<evidence type="ECO:0000313" key="2">
    <source>
        <dbReference type="Proteomes" id="UP000239485"/>
    </source>
</evidence>
<dbReference type="Proteomes" id="UP000239485">
    <property type="component" value="Unassembled WGS sequence"/>
</dbReference>
<reference evidence="1 2" key="1">
    <citation type="submission" date="2018-02" db="EMBL/GenBank/DDBJ databases">
        <title>Genomic Encyclopedia of Archaeal and Bacterial Type Strains, Phase II (KMG-II): from individual species to whole genera.</title>
        <authorList>
            <person name="Goeker M."/>
        </authorList>
    </citation>
    <scope>NUCLEOTIDE SEQUENCE [LARGE SCALE GENOMIC DNA]</scope>
    <source>
        <strain evidence="1 2">DSM 22857</strain>
    </source>
</reference>
<gene>
    <name evidence="1" type="ORF">CLV92_110169</name>
</gene>
<comment type="caution">
    <text evidence="1">The sequence shown here is derived from an EMBL/GenBank/DDBJ whole genome shotgun (WGS) entry which is preliminary data.</text>
</comment>
<keyword evidence="2" id="KW-1185">Reference proteome</keyword>
<proteinExistence type="predicted"/>
<name>A0A2S6IH64_9ACTN</name>
<dbReference type="RefSeq" id="WP_158257259.1">
    <property type="nucleotide sequence ID" value="NZ_PTJD01000010.1"/>
</dbReference>
<dbReference type="EMBL" id="PTJD01000010">
    <property type="protein sequence ID" value="PPK93541.1"/>
    <property type="molecule type" value="Genomic_DNA"/>
</dbReference>
<dbReference type="Pfam" id="PF15585">
    <property type="entry name" value="Imm7"/>
    <property type="match status" value="1"/>
</dbReference>
<sequence>MHGFHGWFDLRGYATCDPVTEAADDAREARNLRLLAGRVAQVDWSSGRARLDHFNGGHFLTVTGLIQRVRAEREELFALLRHVGETLPGSFGLLYEWADEFEDSNRYYVHRMVRGQIEAVDDPLLSPISPRLEDYLSS</sequence>
<evidence type="ECO:0000313" key="1">
    <source>
        <dbReference type="EMBL" id="PPK93541.1"/>
    </source>
</evidence>
<dbReference type="AlphaFoldDB" id="A0A2S6IH64"/>